<feature type="transmembrane region" description="Helical" evidence="6">
    <location>
        <begin position="264"/>
        <end position="284"/>
    </location>
</feature>
<gene>
    <name evidence="8" type="ordered locus">SGRA_1694</name>
</gene>
<accession>H6LAE4</accession>
<dbReference type="Proteomes" id="UP000007519">
    <property type="component" value="Chromosome"/>
</dbReference>
<keyword evidence="9" id="KW-1185">Reference proteome</keyword>
<dbReference type="KEGG" id="sgn:SGRA_1694"/>
<dbReference type="InterPro" id="IPR020846">
    <property type="entry name" value="MFS_dom"/>
</dbReference>
<feature type="transmembrane region" description="Helical" evidence="6">
    <location>
        <begin position="318"/>
        <end position="337"/>
    </location>
</feature>
<feature type="transmembrane region" description="Helical" evidence="6">
    <location>
        <begin position="357"/>
        <end position="378"/>
    </location>
</feature>
<dbReference type="PROSITE" id="PS50850">
    <property type="entry name" value="MFS"/>
    <property type="match status" value="1"/>
</dbReference>
<dbReference type="AlphaFoldDB" id="H6LAE4"/>
<sequence length="422" mass="46517">MRNKSAIRLLLGANFISGVAQGISMIAVPLYFAESGQSAWFGLAYTLITLVTLFWAPYAGSLVDKHDRKKLFLVLMAFMALALAALSALGFSQGLNNYIAVGAFALTFWNYSLHYLCFYAFMQEITEREHYSKIASLLEVQGQLASALAGGAAAVLLDPEMADYWGFEAWELPQIFALDASTYVLGLLIIFFMKFESLTLREAEKGSLWQRLKIGWDYLKGEPYVFLFGVLTHAVFITVLLHVFELSPTYVKQCLAGEGDSAASIFAISEVLYSVGAVLAGLAIQRIFKGFSFLSAIILLTLITLLEYGAMFSFYSVGVFWAVSLLLGLTNAGVRVIRVSYLFEVVPNQVIGRANSIFGISNTLFRLGFLALFSLPFFHEKGQVVFSFLIFMGFLGLSAGILGAYYGPIVGKREAAEEEEEE</sequence>
<feature type="transmembrane region" description="Helical" evidence="6">
    <location>
        <begin position="291"/>
        <end position="312"/>
    </location>
</feature>
<evidence type="ECO:0000259" key="7">
    <source>
        <dbReference type="PROSITE" id="PS50850"/>
    </source>
</evidence>
<evidence type="ECO:0000256" key="6">
    <source>
        <dbReference type="SAM" id="Phobius"/>
    </source>
</evidence>
<dbReference type="HOGENOM" id="CLU_640502_0_0_10"/>
<feature type="transmembrane region" description="Helical" evidence="6">
    <location>
        <begin position="175"/>
        <end position="195"/>
    </location>
</feature>
<dbReference type="PANTHER" id="PTHR23513">
    <property type="entry name" value="INTEGRAL MEMBRANE EFFLUX PROTEIN-RELATED"/>
    <property type="match status" value="1"/>
</dbReference>
<evidence type="ECO:0000313" key="9">
    <source>
        <dbReference type="Proteomes" id="UP000007519"/>
    </source>
</evidence>
<proteinExistence type="predicted"/>
<feature type="domain" description="Major facilitator superfamily (MFS) profile" evidence="7">
    <location>
        <begin position="1"/>
        <end position="198"/>
    </location>
</feature>
<dbReference type="InterPro" id="IPR011701">
    <property type="entry name" value="MFS"/>
</dbReference>
<keyword evidence="5 6" id="KW-0472">Membrane</keyword>
<feature type="transmembrane region" description="Helical" evidence="6">
    <location>
        <begin position="9"/>
        <end position="33"/>
    </location>
</feature>
<evidence type="ECO:0000256" key="5">
    <source>
        <dbReference type="ARBA" id="ARBA00023136"/>
    </source>
</evidence>
<dbReference type="GO" id="GO:0005886">
    <property type="term" value="C:plasma membrane"/>
    <property type="evidence" value="ECO:0007669"/>
    <property type="project" value="UniProtKB-SubCell"/>
</dbReference>
<feature type="transmembrane region" description="Helical" evidence="6">
    <location>
        <begin position="224"/>
        <end position="244"/>
    </location>
</feature>
<reference evidence="8 9" key="1">
    <citation type="journal article" date="2012" name="Stand. Genomic Sci.">
        <title>Complete genome sequencing and analysis of Saprospira grandis str. Lewin, a predatory marine bacterium.</title>
        <authorList>
            <person name="Saw J.H."/>
            <person name="Yuryev A."/>
            <person name="Kanbe M."/>
            <person name="Hou S."/>
            <person name="Young A.G."/>
            <person name="Aizawa S."/>
            <person name="Alam M."/>
        </authorList>
    </citation>
    <scope>NUCLEOTIDE SEQUENCE [LARGE SCALE GENOMIC DNA]</scope>
    <source>
        <strain evidence="8 9">Lewin</strain>
    </source>
</reference>
<keyword evidence="4 6" id="KW-1133">Transmembrane helix</keyword>
<keyword evidence="2" id="KW-1003">Cell membrane</keyword>
<dbReference type="EMBL" id="CP002831">
    <property type="protein sequence ID" value="AFC24429.1"/>
    <property type="molecule type" value="Genomic_DNA"/>
</dbReference>
<feature type="transmembrane region" description="Helical" evidence="6">
    <location>
        <begin position="71"/>
        <end position="92"/>
    </location>
</feature>
<dbReference type="RefSeq" id="WP_015692062.1">
    <property type="nucleotide sequence ID" value="NC_016940.1"/>
</dbReference>
<dbReference type="PANTHER" id="PTHR23513:SF11">
    <property type="entry name" value="STAPHYLOFERRIN A TRANSPORTER"/>
    <property type="match status" value="1"/>
</dbReference>
<dbReference type="GO" id="GO:0022857">
    <property type="term" value="F:transmembrane transporter activity"/>
    <property type="evidence" value="ECO:0007669"/>
    <property type="project" value="InterPro"/>
</dbReference>
<organism evidence="8 9">
    <name type="scientific">Saprospira grandis (strain Lewin)</name>
    <dbReference type="NCBI Taxonomy" id="984262"/>
    <lineage>
        <taxon>Bacteria</taxon>
        <taxon>Pseudomonadati</taxon>
        <taxon>Bacteroidota</taxon>
        <taxon>Saprospiria</taxon>
        <taxon>Saprospirales</taxon>
        <taxon>Saprospiraceae</taxon>
        <taxon>Saprospira</taxon>
    </lineage>
</organism>
<evidence type="ECO:0000256" key="3">
    <source>
        <dbReference type="ARBA" id="ARBA00022692"/>
    </source>
</evidence>
<evidence type="ECO:0000256" key="4">
    <source>
        <dbReference type="ARBA" id="ARBA00022989"/>
    </source>
</evidence>
<dbReference type="Pfam" id="PF07690">
    <property type="entry name" value="MFS_1"/>
    <property type="match status" value="1"/>
</dbReference>
<dbReference type="InterPro" id="IPR036259">
    <property type="entry name" value="MFS_trans_sf"/>
</dbReference>
<feature type="transmembrane region" description="Helical" evidence="6">
    <location>
        <begin position="39"/>
        <end position="59"/>
    </location>
</feature>
<evidence type="ECO:0000313" key="8">
    <source>
        <dbReference type="EMBL" id="AFC24429.1"/>
    </source>
</evidence>
<name>H6LAE4_SAPGL</name>
<protein>
    <submittedName>
        <fullName evidence="8">Major facilitator superfamily permease</fullName>
    </submittedName>
</protein>
<comment type="subcellular location">
    <subcellularLocation>
        <location evidence="1">Cell membrane</location>
        <topology evidence="1">Multi-pass membrane protein</topology>
    </subcellularLocation>
</comment>
<dbReference type="SUPFAM" id="SSF103473">
    <property type="entry name" value="MFS general substrate transporter"/>
    <property type="match status" value="1"/>
</dbReference>
<dbReference type="eggNOG" id="COG2211">
    <property type="taxonomic scope" value="Bacteria"/>
</dbReference>
<feature type="transmembrane region" description="Helical" evidence="6">
    <location>
        <begin position="134"/>
        <end position="155"/>
    </location>
</feature>
<evidence type="ECO:0000256" key="1">
    <source>
        <dbReference type="ARBA" id="ARBA00004651"/>
    </source>
</evidence>
<dbReference type="STRING" id="984262.SGRA_1694"/>
<keyword evidence="3 6" id="KW-0812">Transmembrane</keyword>
<feature type="transmembrane region" description="Helical" evidence="6">
    <location>
        <begin position="384"/>
        <end position="406"/>
    </location>
</feature>
<evidence type="ECO:0000256" key="2">
    <source>
        <dbReference type="ARBA" id="ARBA00022475"/>
    </source>
</evidence>
<dbReference type="Gene3D" id="1.20.1250.20">
    <property type="entry name" value="MFS general substrate transporter like domains"/>
    <property type="match status" value="1"/>
</dbReference>
<dbReference type="OrthoDB" id="9775268at2"/>
<feature type="transmembrane region" description="Helical" evidence="6">
    <location>
        <begin position="98"/>
        <end position="122"/>
    </location>
</feature>